<dbReference type="AlphaFoldDB" id="A0A914KFE7"/>
<feature type="region of interest" description="Disordered" evidence="1">
    <location>
        <begin position="185"/>
        <end position="207"/>
    </location>
</feature>
<dbReference type="WBParaSite" id="Minc3s00001g00017">
    <property type="protein sequence ID" value="Minc3s00001g00017"/>
    <property type="gene ID" value="Minc3s00001g00017"/>
</dbReference>
<name>A0A914KFE7_MELIC</name>
<organism evidence="2 3">
    <name type="scientific">Meloidogyne incognita</name>
    <name type="common">Southern root-knot nematode worm</name>
    <name type="synonym">Oxyuris incognita</name>
    <dbReference type="NCBI Taxonomy" id="6306"/>
    <lineage>
        <taxon>Eukaryota</taxon>
        <taxon>Metazoa</taxon>
        <taxon>Ecdysozoa</taxon>
        <taxon>Nematoda</taxon>
        <taxon>Chromadorea</taxon>
        <taxon>Rhabditida</taxon>
        <taxon>Tylenchina</taxon>
        <taxon>Tylenchomorpha</taxon>
        <taxon>Tylenchoidea</taxon>
        <taxon>Meloidogynidae</taxon>
        <taxon>Meloidogyninae</taxon>
        <taxon>Meloidogyne</taxon>
        <taxon>Meloidogyne incognita group</taxon>
    </lineage>
</organism>
<evidence type="ECO:0000256" key="1">
    <source>
        <dbReference type="SAM" id="MobiDB-lite"/>
    </source>
</evidence>
<evidence type="ECO:0000313" key="2">
    <source>
        <dbReference type="Proteomes" id="UP000887563"/>
    </source>
</evidence>
<accession>A0A914KFE7</accession>
<dbReference type="Proteomes" id="UP000887563">
    <property type="component" value="Unplaced"/>
</dbReference>
<keyword evidence="2" id="KW-1185">Reference proteome</keyword>
<protein>
    <submittedName>
        <fullName evidence="3">Uncharacterized protein</fullName>
    </submittedName>
</protein>
<proteinExistence type="predicted"/>
<reference evidence="3" key="1">
    <citation type="submission" date="2022-11" db="UniProtKB">
        <authorList>
            <consortium name="WormBaseParasite"/>
        </authorList>
    </citation>
    <scope>IDENTIFICATION</scope>
</reference>
<evidence type="ECO:0000313" key="3">
    <source>
        <dbReference type="WBParaSite" id="Minc3s00001g00017"/>
    </source>
</evidence>
<sequence>MSPPLLSNILGSKRRGKSFGSNMLTTETMLTPYELEQLPLMLKELERANRHFWQMVCWRLAQKKNGKEKQQQLNVKKLQRGETLMATPPERRRMLANKGKDDSFADGCALREVTRQLIQTLCSEGGYIDTDTDQLLVDYKRRLMLDDEECTPPPKASPKGIEKRRGEFALKGRAISFHEKLENVKNIGNEENNNGKTGSISSGSSSGYSSEEFVAASTTTTTTHASIVAARHRATSWLRQRANSTRSRSSRRYVHQAQQTRIFQLGELLNAEFHSTIFSHPEQFDVHERELKMLVWNRFSQLLVSLLCERIDDGKEEDNQQKSSCRRHR</sequence>